<sequence>MADPIGLTGAIVGLISVGLQIYAGLHEYVNGIRERKIELNRTETLVKQLKAALDLLNQQELETLLKSMPQSTTRSASAGPPYRNIYGLVDGLKAQKEGNIFERGTACSAESLTSLC</sequence>
<evidence type="ECO:0000313" key="4">
    <source>
        <dbReference type="Proteomes" id="UP001303473"/>
    </source>
</evidence>
<name>A0AAN6S0I7_9PEZI</name>
<reference evidence="4" key="1">
    <citation type="journal article" date="2023" name="Mol. Phylogenet. Evol.">
        <title>Genome-scale phylogeny and comparative genomics of the fungal order Sordariales.</title>
        <authorList>
            <person name="Hensen N."/>
            <person name="Bonometti L."/>
            <person name="Westerberg I."/>
            <person name="Brannstrom I.O."/>
            <person name="Guillou S."/>
            <person name="Cros-Aarteil S."/>
            <person name="Calhoun S."/>
            <person name="Haridas S."/>
            <person name="Kuo A."/>
            <person name="Mondo S."/>
            <person name="Pangilinan J."/>
            <person name="Riley R."/>
            <person name="LaButti K."/>
            <person name="Andreopoulos B."/>
            <person name="Lipzen A."/>
            <person name="Chen C."/>
            <person name="Yan M."/>
            <person name="Daum C."/>
            <person name="Ng V."/>
            <person name="Clum A."/>
            <person name="Steindorff A."/>
            <person name="Ohm R.A."/>
            <person name="Martin F."/>
            <person name="Silar P."/>
            <person name="Natvig D.O."/>
            <person name="Lalanne C."/>
            <person name="Gautier V."/>
            <person name="Ament-Velasquez S.L."/>
            <person name="Kruys A."/>
            <person name="Hutchinson M.I."/>
            <person name="Powell A.J."/>
            <person name="Barry K."/>
            <person name="Miller A.N."/>
            <person name="Grigoriev I.V."/>
            <person name="Debuchy R."/>
            <person name="Gladieux P."/>
            <person name="Hiltunen Thoren M."/>
            <person name="Johannesson H."/>
        </authorList>
    </citation>
    <scope>NUCLEOTIDE SEQUENCE [LARGE SCALE GENOMIC DNA]</scope>
    <source>
        <strain evidence="4">CBS 340.73</strain>
    </source>
</reference>
<gene>
    <name evidence="3" type="ORF">QBC46DRAFT_346068</name>
</gene>
<keyword evidence="1" id="KW-0175">Coiled coil</keyword>
<organism evidence="3 4">
    <name type="scientific">Diplogelasinospora grovesii</name>
    <dbReference type="NCBI Taxonomy" id="303347"/>
    <lineage>
        <taxon>Eukaryota</taxon>
        <taxon>Fungi</taxon>
        <taxon>Dikarya</taxon>
        <taxon>Ascomycota</taxon>
        <taxon>Pezizomycotina</taxon>
        <taxon>Sordariomycetes</taxon>
        <taxon>Sordariomycetidae</taxon>
        <taxon>Sordariales</taxon>
        <taxon>Diplogelasinosporaceae</taxon>
        <taxon>Diplogelasinospora</taxon>
    </lineage>
</organism>
<keyword evidence="4" id="KW-1185">Reference proteome</keyword>
<comment type="caution">
    <text evidence="3">The sequence shown here is derived from an EMBL/GenBank/DDBJ whole genome shotgun (WGS) entry which is preliminary data.</text>
</comment>
<evidence type="ECO:0000256" key="2">
    <source>
        <dbReference type="SAM" id="Phobius"/>
    </source>
</evidence>
<evidence type="ECO:0008006" key="5">
    <source>
        <dbReference type="Google" id="ProtNLM"/>
    </source>
</evidence>
<evidence type="ECO:0000256" key="1">
    <source>
        <dbReference type="SAM" id="Coils"/>
    </source>
</evidence>
<feature type="transmembrane region" description="Helical" evidence="2">
    <location>
        <begin position="6"/>
        <end position="25"/>
    </location>
</feature>
<keyword evidence="2" id="KW-1133">Transmembrane helix</keyword>
<feature type="coiled-coil region" evidence="1">
    <location>
        <begin position="32"/>
        <end position="59"/>
    </location>
</feature>
<proteinExistence type="predicted"/>
<protein>
    <recommendedName>
        <fullName evidence="5">Fungal N-terminal domain-containing protein</fullName>
    </recommendedName>
</protein>
<dbReference type="EMBL" id="MU853899">
    <property type="protein sequence ID" value="KAK3935974.1"/>
    <property type="molecule type" value="Genomic_DNA"/>
</dbReference>
<dbReference type="AlphaFoldDB" id="A0AAN6S0I7"/>
<keyword evidence="2" id="KW-0812">Transmembrane</keyword>
<keyword evidence="2" id="KW-0472">Membrane</keyword>
<accession>A0AAN6S0I7</accession>
<dbReference type="Proteomes" id="UP001303473">
    <property type="component" value="Unassembled WGS sequence"/>
</dbReference>
<evidence type="ECO:0000313" key="3">
    <source>
        <dbReference type="EMBL" id="KAK3935974.1"/>
    </source>
</evidence>